<proteinExistence type="predicted"/>
<keyword evidence="2 4" id="KW-0863">Zinc-finger</keyword>
<dbReference type="PANTHER" id="PTHR46156:SF1">
    <property type="entry name" value="ZINC FINGER CCCH DOMAIN-CONTAINING PROTEIN 3"/>
    <property type="match status" value="1"/>
</dbReference>
<dbReference type="PANTHER" id="PTHR46156">
    <property type="entry name" value="CCCH ZINGC FINGER"/>
    <property type="match status" value="1"/>
</dbReference>
<dbReference type="Proteomes" id="UP000007148">
    <property type="component" value="Unassembled WGS sequence"/>
</dbReference>
<feature type="domain" description="C3H1-type" evidence="6">
    <location>
        <begin position="155"/>
        <end position="183"/>
    </location>
</feature>
<dbReference type="InParanoid" id="G4T5W6"/>
<feature type="zinc finger region" description="C3H1-type" evidence="4">
    <location>
        <begin position="187"/>
        <end position="210"/>
    </location>
</feature>
<feature type="zinc finger region" description="C3H1-type" evidence="4">
    <location>
        <begin position="211"/>
        <end position="239"/>
    </location>
</feature>
<dbReference type="Gene3D" id="4.10.1000.10">
    <property type="entry name" value="Zinc finger, CCCH-type"/>
    <property type="match status" value="2"/>
</dbReference>
<name>G4T5W6_SERID</name>
<organism evidence="7 8">
    <name type="scientific">Serendipita indica (strain DSM 11827)</name>
    <name type="common">Root endophyte fungus</name>
    <name type="synonym">Piriformospora indica</name>
    <dbReference type="NCBI Taxonomy" id="1109443"/>
    <lineage>
        <taxon>Eukaryota</taxon>
        <taxon>Fungi</taxon>
        <taxon>Dikarya</taxon>
        <taxon>Basidiomycota</taxon>
        <taxon>Agaricomycotina</taxon>
        <taxon>Agaricomycetes</taxon>
        <taxon>Sebacinales</taxon>
        <taxon>Serendipitaceae</taxon>
        <taxon>Serendipita</taxon>
    </lineage>
</organism>
<evidence type="ECO:0000256" key="3">
    <source>
        <dbReference type="ARBA" id="ARBA00022833"/>
    </source>
</evidence>
<dbReference type="Pfam" id="PF00642">
    <property type="entry name" value="zf-CCCH"/>
    <property type="match status" value="1"/>
</dbReference>
<evidence type="ECO:0000256" key="1">
    <source>
        <dbReference type="ARBA" id="ARBA00022723"/>
    </source>
</evidence>
<evidence type="ECO:0000313" key="8">
    <source>
        <dbReference type="Proteomes" id="UP000007148"/>
    </source>
</evidence>
<feature type="compositionally biased region" description="Polar residues" evidence="5">
    <location>
        <begin position="90"/>
        <end position="101"/>
    </location>
</feature>
<dbReference type="GO" id="GO:0008270">
    <property type="term" value="F:zinc ion binding"/>
    <property type="evidence" value="ECO:0007669"/>
    <property type="project" value="UniProtKB-KW"/>
</dbReference>
<evidence type="ECO:0000256" key="4">
    <source>
        <dbReference type="PROSITE-ProRule" id="PRU00723"/>
    </source>
</evidence>
<keyword evidence="1 4" id="KW-0479">Metal-binding</keyword>
<dbReference type="eggNOG" id="KOG1492">
    <property type="taxonomic scope" value="Eukaryota"/>
</dbReference>
<feature type="zinc finger region" description="C3H1-type" evidence="4">
    <location>
        <begin position="240"/>
        <end position="268"/>
    </location>
</feature>
<feature type="region of interest" description="Disordered" evidence="5">
    <location>
        <begin position="294"/>
        <end position="380"/>
    </location>
</feature>
<keyword evidence="3 4" id="KW-0862">Zinc</keyword>
<feature type="region of interest" description="Disordered" evidence="5">
    <location>
        <begin position="90"/>
        <end position="138"/>
    </location>
</feature>
<dbReference type="SMART" id="SM00356">
    <property type="entry name" value="ZnF_C3H1"/>
    <property type="match status" value="5"/>
</dbReference>
<comment type="caution">
    <text evidence="7">The sequence shown here is derived from an EMBL/GenBank/DDBJ whole genome shotgun (WGS) entry which is preliminary data.</text>
</comment>
<feature type="domain" description="C3H1-type" evidence="6">
    <location>
        <begin position="211"/>
        <end position="239"/>
    </location>
</feature>
<feature type="region of interest" description="Disordered" evidence="5">
    <location>
        <begin position="18"/>
        <end position="40"/>
    </location>
</feature>
<feature type="domain" description="C3H1-type" evidence="6">
    <location>
        <begin position="187"/>
        <end position="210"/>
    </location>
</feature>
<feature type="compositionally biased region" description="Acidic residues" evidence="5">
    <location>
        <begin position="342"/>
        <end position="374"/>
    </location>
</feature>
<dbReference type="InterPro" id="IPR000571">
    <property type="entry name" value="Znf_CCCH"/>
</dbReference>
<dbReference type="OrthoDB" id="410307at2759"/>
<protein>
    <recommendedName>
        <fullName evidence="6">C3H1-type domain-containing protein</fullName>
    </recommendedName>
</protein>
<dbReference type="InterPro" id="IPR036855">
    <property type="entry name" value="Znf_CCCH_sf"/>
</dbReference>
<feature type="zinc finger region" description="C3H1-type" evidence="4">
    <location>
        <begin position="155"/>
        <end position="183"/>
    </location>
</feature>
<feature type="compositionally biased region" description="Basic residues" evidence="5">
    <location>
        <begin position="118"/>
        <end position="137"/>
    </location>
</feature>
<dbReference type="HOGENOM" id="CLU_056795_1_0_1"/>
<dbReference type="OMA" id="CKAFAME"/>
<feature type="compositionally biased region" description="Low complexity" evidence="5">
    <location>
        <begin position="306"/>
        <end position="317"/>
    </location>
</feature>
<evidence type="ECO:0000259" key="6">
    <source>
        <dbReference type="PROSITE" id="PS50103"/>
    </source>
</evidence>
<dbReference type="EMBL" id="CAFZ01000005">
    <property type="protein sequence ID" value="CCA66709.1"/>
    <property type="molecule type" value="Genomic_DNA"/>
</dbReference>
<reference evidence="7 8" key="1">
    <citation type="journal article" date="2011" name="PLoS Pathog.">
        <title>Endophytic Life Strategies Decoded by Genome and Transcriptome Analyses of the Mutualistic Root Symbiont Piriformospora indica.</title>
        <authorList>
            <person name="Zuccaro A."/>
            <person name="Lahrmann U."/>
            <person name="Guldener U."/>
            <person name="Langen G."/>
            <person name="Pfiffi S."/>
            <person name="Biedenkopf D."/>
            <person name="Wong P."/>
            <person name="Samans B."/>
            <person name="Grimm C."/>
            <person name="Basiewicz M."/>
            <person name="Murat C."/>
            <person name="Martin F."/>
            <person name="Kogel K.H."/>
        </authorList>
    </citation>
    <scope>NUCLEOTIDE SEQUENCE [LARGE SCALE GENOMIC DNA]</scope>
    <source>
        <strain evidence="7 8">DSM 11827</strain>
    </source>
</reference>
<evidence type="ECO:0000256" key="2">
    <source>
        <dbReference type="ARBA" id="ARBA00022771"/>
    </source>
</evidence>
<dbReference type="AlphaFoldDB" id="G4T5W6"/>
<evidence type="ECO:0000313" key="7">
    <source>
        <dbReference type="EMBL" id="CCA66709.1"/>
    </source>
</evidence>
<keyword evidence="8" id="KW-1185">Reference proteome</keyword>
<evidence type="ECO:0000256" key="5">
    <source>
        <dbReference type="SAM" id="MobiDB-lite"/>
    </source>
</evidence>
<sequence length="380" mass="42127">MAAADKSLLDQIQRLSGALRQARDQGGTPSHPRGSHYSRYGAHHYASRGRGRYGYNKYVPSHPVAQAPKQVEIGGEIFKASGNKLMRQTDITKSPESTNVEPTKPPSYTPKTRGYGTRGRHLTSKSRGRGYKPRGRLHPNMSLVLNKINKQTKKAKLDKQCPFFSRTGLCNRGKSCRYQHDPEKVAICPRFLTGDCPSSAENCLLSHSPTLNRVPPCVHFQNNGRCKNGDKCVYPHVRVGVKHSVCRDFAVLGYCEKGIDCEEAHVRECPDFAETGTCKNPRCKLPHVIRANRKKAVAPDPPKAVDSSTSNETSTDSQQLPVNGVDFTFEGGDEYIPLTFVESDEEEEDGEGEESEDEEVDDEAVDDGQVEDESDMKVFA</sequence>
<gene>
    <name evidence="7" type="ORF">PIIN_00389</name>
</gene>
<accession>G4T5W6</accession>
<dbReference type="PROSITE" id="PS50103">
    <property type="entry name" value="ZF_C3H1"/>
    <property type="match status" value="4"/>
</dbReference>
<dbReference type="STRING" id="1109443.G4T5W6"/>
<dbReference type="GO" id="GO:0005634">
    <property type="term" value="C:nucleus"/>
    <property type="evidence" value="ECO:0007669"/>
    <property type="project" value="TreeGrafter"/>
</dbReference>
<dbReference type="SUPFAM" id="SSF90229">
    <property type="entry name" value="CCCH zinc finger"/>
    <property type="match status" value="2"/>
</dbReference>
<feature type="domain" description="C3H1-type" evidence="6">
    <location>
        <begin position="240"/>
        <end position="268"/>
    </location>
</feature>